<comment type="caution">
    <text evidence="2">The sequence shown here is derived from an EMBL/GenBank/DDBJ whole genome shotgun (WGS) entry which is preliminary data.</text>
</comment>
<feature type="region of interest" description="Disordered" evidence="1">
    <location>
        <begin position="63"/>
        <end position="100"/>
    </location>
</feature>
<gene>
    <name evidence="2" type="ORF">IWW36_006240</name>
</gene>
<evidence type="ECO:0000313" key="3">
    <source>
        <dbReference type="Proteomes" id="UP001139887"/>
    </source>
</evidence>
<evidence type="ECO:0000313" key="2">
    <source>
        <dbReference type="EMBL" id="KAJ2841495.1"/>
    </source>
</evidence>
<dbReference type="GO" id="GO:0005634">
    <property type="term" value="C:nucleus"/>
    <property type="evidence" value="ECO:0007669"/>
    <property type="project" value="InterPro"/>
</dbReference>
<keyword evidence="3" id="KW-1185">Reference proteome</keyword>
<dbReference type="Pfam" id="PF04636">
    <property type="entry name" value="PA26"/>
    <property type="match status" value="1"/>
</dbReference>
<dbReference type="Proteomes" id="UP001139887">
    <property type="component" value="Unassembled WGS sequence"/>
</dbReference>
<name>A0A9W8I1V0_9FUNG</name>
<proteinExistence type="predicted"/>
<dbReference type="GO" id="GO:1901031">
    <property type="term" value="P:regulation of response to reactive oxygen species"/>
    <property type="evidence" value="ECO:0007669"/>
    <property type="project" value="InterPro"/>
</dbReference>
<feature type="compositionally biased region" description="Polar residues" evidence="1">
    <location>
        <begin position="89"/>
        <end position="100"/>
    </location>
</feature>
<dbReference type="AlphaFoldDB" id="A0A9W8I1V0"/>
<feature type="non-terminal residue" evidence="2">
    <location>
        <position position="1"/>
    </location>
</feature>
<dbReference type="InterPro" id="IPR006730">
    <property type="entry name" value="Sestrin"/>
</dbReference>
<evidence type="ECO:0000256" key="1">
    <source>
        <dbReference type="SAM" id="MobiDB-lite"/>
    </source>
</evidence>
<sequence>PPTAYNPKPTPIHLSQCEDLRWDAVSSYLQRQLSINEDHMGAEVQAARGLVGRPFAETRWEPAVDSTPGVYSPENSNAPVTSEGGKPEWTQSPETMSNASGASMMPKSYSLTNVLALPNSSNPYSGENQLRNRAVDVRRFHDAVWHFTLSLFHIYEEFYFYNKFKEDATPEPSQMDVESSAMGMPVNSPEMTGIPMDLDEDEGFGLSRSNSSQQFSRWITDELKDHIRTVVRNPASITALMAQPSVAAGLNLSVEEMIHVNLLVSLARRQAEIIYVIRAVREYETQPMMQK</sequence>
<dbReference type="OrthoDB" id="337464at2759"/>
<reference evidence="2" key="1">
    <citation type="submission" date="2022-07" db="EMBL/GenBank/DDBJ databases">
        <title>Phylogenomic reconstructions and comparative analyses of Kickxellomycotina fungi.</title>
        <authorList>
            <person name="Reynolds N.K."/>
            <person name="Stajich J.E."/>
            <person name="Barry K."/>
            <person name="Grigoriev I.V."/>
            <person name="Crous P."/>
            <person name="Smith M.E."/>
        </authorList>
    </citation>
    <scope>NUCLEOTIDE SEQUENCE</scope>
    <source>
        <strain evidence="2">NRRL 1566</strain>
    </source>
</reference>
<organism evidence="2 3">
    <name type="scientific">Coemansia brasiliensis</name>
    <dbReference type="NCBI Taxonomy" id="2650707"/>
    <lineage>
        <taxon>Eukaryota</taxon>
        <taxon>Fungi</taxon>
        <taxon>Fungi incertae sedis</taxon>
        <taxon>Zoopagomycota</taxon>
        <taxon>Kickxellomycotina</taxon>
        <taxon>Kickxellomycetes</taxon>
        <taxon>Kickxellales</taxon>
        <taxon>Kickxellaceae</taxon>
        <taxon>Coemansia</taxon>
    </lineage>
</organism>
<dbReference type="EMBL" id="JANBUW010002154">
    <property type="protein sequence ID" value="KAJ2841495.1"/>
    <property type="molecule type" value="Genomic_DNA"/>
</dbReference>
<accession>A0A9W8I1V0</accession>
<protein>
    <submittedName>
        <fullName evidence="2">Uncharacterized protein</fullName>
    </submittedName>
</protein>